<dbReference type="SUPFAM" id="SSF51735">
    <property type="entry name" value="NAD(P)-binding Rossmann-fold domains"/>
    <property type="match status" value="1"/>
</dbReference>
<evidence type="ECO:0000313" key="5">
    <source>
        <dbReference type="Proteomes" id="UP000031838"/>
    </source>
</evidence>
<dbReference type="RefSeq" id="WP_042628004.1">
    <property type="nucleotide sequence ID" value="NZ_CP002581.1"/>
</dbReference>
<dbReference type="PANTHER" id="PTHR24320:SF148">
    <property type="entry name" value="NAD(P)-BINDING ROSSMANN-FOLD SUPERFAMILY PROTEIN"/>
    <property type="match status" value="1"/>
</dbReference>
<dbReference type="NCBIfam" id="NF004845">
    <property type="entry name" value="PRK06196.1"/>
    <property type="match status" value="1"/>
</dbReference>
<dbReference type="Pfam" id="PF00106">
    <property type="entry name" value="adh_short"/>
    <property type="match status" value="1"/>
</dbReference>
<dbReference type="Proteomes" id="UP000031838">
    <property type="component" value="Chromosome 2"/>
</dbReference>
<dbReference type="InterPro" id="IPR002347">
    <property type="entry name" value="SDR_fam"/>
</dbReference>
<dbReference type="PANTHER" id="PTHR24320">
    <property type="entry name" value="RETINOL DEHYDROGENASE"/>
    <property type="match status" value="1"/>
</dbReference>
<accession>A0A0B6S8G4</accession>
<dbReference type="Gene3D" id="3.40.50.720">
    <property type="entry name" value="NAD(P)-binding Rossmann-like Domain"/>
    <property type="match status" value="1"/>
</dbReference>
<gene>
    <name evidence="4" type="ORF">BGL_2c15180</name>
</gene>
<dbReference type="FunFam" id="3.40.50.720:FF:000594">
    <property type="entry name" value="Short-chain oxidoreductase"/>
    <property type="match status" value="1"/>
</dbReference>
<protein>
    <recommendedName>
        <fullName evidence="3">Probable oxidoreductase</fullName>
    </recommendedName>
</protein>
<dbReference type="AlphaFoldDB" id="A0A0B6S8G4"/>
<keyword evidence="2" id="KW-0560">Oxidoreductase</keyword>
<evidence type="ECO:0000256" key="3">
    <source>
        <dbReference type="ARBA" id="ARBA00071493"/>
    </source>
</evidence>
<reference evidence="4 5" key="2">
    <citation type="journal article" date="2016" name="Appl. Microbiol. Biotechnol.">
        <title>Mutations improving production and secretion of extracellular lipase by Burkholderia glumae PG1.</title>
        <authorList>
            <person name="Knapp A."/>
            <person name="Voget S."/>
            <person name="Gao R."/>
            <person name="Zaburannyi N."/>
            <person name="Krysciak D."/>
            <person name="Breuer M."/>
            <person name="Hauer B."/>
            <person name="Streit W.R."/>
            <person name="Muller R."/>
            <person name="Daniel R."/>
            <person name="Jaeger K.E."/>
        </authorList>
    </citation>
    <scope>NUCLEOTIDE SEQUENCE [LARGE SCALE GENOMIC DNA]</scope>
    <source>
        <strain evidence="4 5">PG1</strain>
    </source>
</reference>
<evidence type="ECO:0000256" key="1">
    <source>
        <dbReference type="ARBA" id="ARBA00006484"/>
    </source>
</evidence>
<dbReference type="InterPro" id="IPR036291">
    <property type="entry name" value="NAD(P)-bd_dom_sf"/>
</dbReference>
<dbReference type="HOGENOM" id="CLU_010194_44_0_4"/>
<evidence type="ECO:0000313" key="4">
    <source>
        <dbReference type="EMBL" id="AJK49585.1"/>
    </source>
</evidence>
<comment type="similarity">
    <text evidence="1">Belongs to the short-chain dehydrogenases/reductases (SDR) family.</text>
</comment>
<dbReference type="GO" id="GO:0016491">
    <property type="term" value="F:oxidoreductase activity"/>
    <property type="evidence" value="ECO:0007669"/>
    <property type="project" value="UniProtKB-KW"/>
</dbReference>
<keyword evidence="5" id="KW-1185">Reference proteome</keyword>
<reference evidence="5" key="1">
    <citation type="submission" date="2011-03" db="EMBL/GenBank/DDBJ databases">
        <authorList>
            <person name="Voget S."/>
            <person name="Streit W.R."/>
            <person name="Jaeger K.E."/>
            <person name="Daniel R."/>
        </authorList>
    </citation>
    <scope>NUCLEOTIDE SEQUENCE [LARGE SCALE GENOMIC DNA]</scope>
    <source>
        <strain evidence="5">PG1</strain>
    </source>
</reference>
<proteinExistence type="inferred from homology"/>
<dbReference type="KEGG" id="bgp:BGL_2c15180"/>
<evidence type="ECO:0000256" key="2">
    <source>
        <dbReference type="ARBA" id="ARBA00023002"/>
    </source>
</evidence>
<sequence length="324" mass="34797">MSSMQTPIQSGFDATRTAREVVAGIDLHGTTAIVTGGYSGIGLETTRALAEAGARVIVPARTLAKAREALRDLPRTTIAELDLFDADSIDAFAAQYLAGGQPLPLLIHNAGIMATPLHYTAQGHEAQLAANHLGPFRLTARLWPALRQAGAARVVVLSSGAHRWAAFDFDDPDFRRRDYDKWTAYAQSKTAGVLFAVELDRRARGHGVRAFAVHPGRIETGLQRSIPLEEMQRVGWRDANGEIPAALRASYKTPQQGAATTVWCATSPALAGLGGVYCEDNDIAAAVPADHQPLDGVLPWAIDGEAARRLWTLSERMTGVDFAI</sequence>
<dbReference type="EMBL" id="CP002581">
    <property type="protein sequence ID" value="AJK49585.1"/>
    <property type="molecule type" value="Genomic_DNA"/>
</dbReference>
<organism evidence="4 5">
    <name type="scientific">Burkholderia plantarii</name>
    <dbReference type="NCBI Taxonomy" id="41899"/>
    <lineage>
        <taxon>Bacteria</taxon>
        <taxon>Pseudomonadati</taxon>
        <taxon>Pseudomonadota</taxon>
        <taxon>Betaproteobacteria</taxon>
        <taxon>Burkholderiales</taxon>
        <taxon>Burkholderiaceae</taxon>
        <taxon>Burkholderia</taxon>
    </lineage>
</organism>
<dbReference type="PRINTS" id="PR00081">
    <property type="entry name" value="GDHRDH"/>
</dbReference>
<name>A0A0B6S8G4_BURPL</name>